<keyword evidence="2" id="KW-0145">Chemotaxis</keyword>
<evidence type="ECO:0000256" key="2">
    <source>
        <dbReference type="ARBA" id="ARBA00022500"/>
    </source>
</evidence>
<keyword evidence="4" id="KW-0807">Transducer</keyword>
<accession>A0A936YV58</accession>
<dbReference type="GO" id="GO:0006935">
    <property type="term" value="P:chemotaxis"/>
    <property type="evidence" value="ECO:0007669"/>
    <property type="project" value="UniProtKB-KW"/>
</dbReference>
<dbReference type="InterPro" id="IPR051310">
    <property type="entry name" value="MCP_chemotaxis"/>
</dbReference>
<comment type="caution">
    <text evidence="7">The sequence shown here is derived from an EMBL/GenBank/DDBJ whole genome shotgun (WGS) entry which is preliminary data.</text>
</comment>
<dbReference type="GO" id="GO:0016020">
    <property type="term" value="C:membrane"/>
    <property type="evidence" value="ECO:0007669"/>
    <property type="project" value="UniProtKB-SubCell"/>
</dbReference>
<keyword evidence="8" id="KW-1185">Reference proteome</keyword>
<name>A0A936YV58_9HYPH</name>
<dbReference type="InterPro" id="IPR004090">
    <property type="entry name" value="Chemotax_Me-accpt_rcpt"/>
</dbReference>
<sequence>MFSFKSKPTAHSQICEFIFAKSPDAYFIIENGHIVDCNAAMETMLGLPKSRIVGVEPGNLSPEFQPDGRRSADAAGEVFDIMGRQGFHRFEWVHQTLDGRPLEVLVTMMMTTIGDKPMMVSFWQDIAELVAFRKRMEEAQKRDAAKRQEQEQVFAALAASLKQLASGNLRCHLTQRFGTEYEGLRGDFNATVDQLGSVMAQVTSNAASINAVSGEISTATNDLARRTEQQATSVEETAAALEEITTTVEQSAARAEEAGRIVEQTRKSAQLSGQVVHDAVSAMEGIEKSSDEINNIISVIDEIAFQTNLLALNAGVEAARAGEAGKGFAVVAQEVRELAQRSATAAKEIKTLISTSGGQVKSGVELVAKTGDALKAISSDVQEISKHVTAIVSSAHEQTAAIREVKLAIGNIDKGTQQNAAMVEETAASAAQLAQQAVALDDLAKQFAIEEERPRMRLAS</sequence>
<comment type="similarity">
    <text evidence="3">Belongs to the methyl-accepting chemotaxis (MCP) protein family.</text>
</comment>
<dbReference type="PROSITE" id="PS50885">
    <property type="entry name" value="HAMP"/>
    <property type="match status" value="1"/>
</dbReference>
<evidence type="ECO:0000256" key="4">
    <source>
        <dbReference type="PROSITE-ProRule" id="PRU00284"/>
    </source>
</evidence>
<dbReference type="Gene3D" id="3.30.450.20">
    <property type="entry name" value="PAS domain"/>
    <property type="match status" value="1"/>
</dbReference>
<dbReference type="RefSeq" id="WP_201664057.1">
    <property type="nucleotide sequence ID" value="NZ_JAEQNC010000027.1"/>
</dbReference>
<evidence type="ECO:0000256" key="3">
    <source>
        <dbReference type="ARBA" id="ARBA00029447"/>
    </source>
</evidence>
<reference evidence="7" key="1">
    <citation type="submission" date="2021-01" db="EMBL/GenBank/DDBJ databases">
        <title>Rhizobium sp. strain KVB221 16S ribosomal RNA gene Genome sequencing and assembly.</title>
        <authorList>
            <person name="Kang M."/>
        </authorList>
    </citation>
    <scope>NUCLEOTIDE SEQUENCE</scope>
    <source>
        <strain evidence="7">KVB221</strain>
    </source>
</reference>
<gene>
    <name evidence="7" type="ORF">JJB09_26250</name>
</gene>
<evidence type="ECO:0000313" key="8">
    <source>
        <dbReference type="Proteomes" id="UP000633219"/>
    </source>
</evidence>
<dbReference type="PRINTS" id="PR00260">
    <property type="entry name" value="CHEMTRNSDUCR"/>
</dbReference>
<organism evidence="7 8">
    <name type="scientific">Rhizobium setariae</name>
    <dbReference type="NCBI Taxonomy" id="2801340"/>
    <lineage>
        <taxon>Bacteria</taxon>
        <taxon>Pseudomonadati</taxon>
        <taxon>Pseudomonadota</taxon>
        <taxon>Alphaproteobacteria</taxon>
        <taxon>Hyphomicrobiales</taxon>
        <taxon>Rhizobiaceae</taxon>
        <taxon>Rhizobium/Agrobacterium group</taxon>
        <taxon>Rhizobium</taxon>
    </lineage>
</organism>
<evidence type="ECO:0000313" key="7">
    <source>
        <dbReference type="EMBL" id="MBL0375514.1"/>
    </source>
</evidence>
<protein>
    <submittedName>
        <fullName evidence="7">Methyl-accepting chemotaxis protein</fullName>
    </submittedName>
</protein>
<dbReference type="Proteomes" id="UP000633219">
    <property type="component" value="Unassembled WGS sequence"/>
</dbReference>
<dbReference type="Pfam" id="PF00015">
    <property type="entry name" value="MCPsignal"/>
    <property type="match status" value="1"/>
</dbReference>
<comment type="subcellular location">
    <subcellularLocation>
        <location evidence="1">Membrane</location>
    </subcellularLocation>
</comment>
<feature type="domain" description="HAMP" evidence="6">
    <location>
        <begin position="156"/>
        <end position="200"/>
    </location>
</feature>
<dbReference type="FunFam" id="1.10.287.950:FF:000001">
    <property type="entry name" value="Methyl-accepting chemotaxis sensory transducer"/>
    <property type="match status" value="1"/>
</dbReference>
<feature type="domain" description="Methyl-accepting transducer" evidence="5">
    <location>
        <begin position="205"/>
        <end position="434"/>
    </location>
</feature>
<dbReference type="AlphaFoldDB" id="A0A936YV58"/>
<evidence type="ECO:0000259" key="5">
    <source>
        <dbReference type="PROSITE" id="PS50111"/>
    </source>
</evidence>
<dbReference type="GO" id="GO:0007165">
    <property type="term" value="P:signal transduction"/>
    <property type="evidence" value="ECO:0007669"/>
    <property type="project" value="UniProtKB-KW"/>
</dbReference>
<dbReference type="Gene3D" id="1.10.287.950">
    <property type="entry name" value="Methyl-accepting chemotaxis protein"/>
    <property type="match status" value="1"/>
</dbReference>
<dbReference type="GO" id="GO:0004888">
    <property type="term" value="F:transmembrane signaling receptor activity"/>
    <property type="evidence" value="ECO:0007669"/>
    <property type="project" value="InterPro"/>
</dbReference>
<dbReference type="InterPro" id="IPR003660">
    <property type="entry name" value="HAMP_dom"/>
</dbReference>
<evidence type="ECO:0000256" key="1">
    <source>
        <dbReference type="ARBA" id="ARBA00004370"/>
    </source>
</evidence>
<evidence type="ECO:0000259" key="6">
    <source>
        <dbReference type="PROSITE" id="PS50885"/>
    </source>
</evidence>
<dbReference type="InterPro" id="IPR000014">
    <property type="entry name" value="PAS"/>
</dbReference>
<dbReference type="SUPFAM" id="SSF58104">
    <property type="entry name" value="Methyl-accepting chemotaxis protein (MCP) signaling domain"/>
    <property type="match status" value="1"/>
</dbReference>
<proteinExistence type="inferred from homology"/>
<dbReference type="CDD" id="cd11386">
    <property type="entry name" value="MCP_signal"/>
    <property type="match status" value="1"/>
</dbReference>
<dbReference type="SUPFAM" id="SSF55785">
    <property type="entry name" value="PYP-like sensor domain (PAS domain)"/>
    <property type="match status" value="1"/>
</dbReference>
<dbReference type="InterPro" id="IPR004089">
    <property type="entry name" value="MCPsignal_dom"/>
</dbReference>
<dbReference type="PANTHER" id="PTHR43531">
    <property type="entry name" value="PROTEIN ICFG"/>
    <property type="match status" value="1"/>
</dbReference>
<dbReference type="InterPro" id="IPR035965">
    <property type="entry name" value="PAS-like_dom_sf"/>
</dbReference>
<dbReference type="NCBIfam" id="TIGR00229">
    <property type="entry name" value="sensory_box"/>
    <property type="match status" value="1"/>
</dbReference>
<dbReference type="SMART" id="SM00283">
    <property type="entry name" value="MA"/>
    <property type="match status" value="1"/>
</dbReference>
<dbReference type="Pfam" id="PF13426">
    <property type="entry name" value="PAS_9"/>
    <property type="match status" value="1"/>
</dbReference>
<dbReference type="EMBL" id="JAEQNC010000027">
    <property type="protein sequence ID" value="MBL0375514.1"/>
    <property type="molecule type" value="Genomic_DNA"/>
</dbReference>
<dbReference type="PROSITE" id="PS50111">
    <property type="entry name" value="CHEMOTAXIS_TRANSDUC_2"/>
    <property type="match status" value="1"/>
</dbReference>
<dbReference type="CDD" id="cd00130">
    <property type="entry name" value="PAS"/>
    <property type="match status" value="1"/>
</dbReference>
<dbReference type="PANTHER" id="PTHR43531:SF11">
    <property type="entry name" value="METHYL-ACCEPTING CHEMOTAXIS PROTEIN 3"/>
    <property type="match status" value="1"/>
</dbReference>